<proteinExistence type="predicted"/>
<dbReference type="Bgee" id="ENSCATG00000016174">
    <property type="expression patterns" value="Expressed in bone marrow and 5 other cell types or tissues"/>
</dbReference>
<evidence type="ECO:0000313" key="2">
    <source>
        <dbReference type="Ensembl" id="ENSCATP00000004687.1"/>
    </source>
</evidence>
<feature type="region of interest" description="Disordered" evidence="1">
    <location>
        <begin position="1"/>
        <end position="27"/>
    </location>
</feature>
<evidence type="ECO:0000313" key="3">
    <source>
        <dbReference type="Proteomes" id="UP000233060"/>
    </source>
</evidence>
<reference evidence="2" key="2">
    <citation type="submission" date="2025-09" db="UniProtKB">
        <authorList>
            <consortium name="Ensembl"/>
        </authorList>
    </citation>
    <scope>IDENTIFICATION</scope>
</reference>
<dbReference type="Ensembl" id="ENSCATT00000018431.1">
    <property type="protein sequence ID" value="ENSCATP00000004687.1"/>
    <property type="gene ID" value="ENSCATG00000016174.1"/>
</dbReference>
<dbReference type="OMA" id="PLICPSQ"/>
<dbReference type="GeneTree" id="ENSGT00910000146964"/>
<protein>
    <submittedName>
        <fullName evidence="2">Uncharacterized protein</fullName>
    </submittedName>
</protein>
<dbReference type="AlphaFoldDB" id="A0A2K5KVH6"/>
<accession>A0A2K5KVH6</accession>
<sequence>MKKEASPLPSRCPPVPSHHDSPGGQVSAGTEIMELARAGDGVRILAPLHARCGTSVRPLSFVELRFLIWKVCPSQKDGMRNIKWLANRSPGTWKTLRNATSFL</sequence>
<organism evidence="2 3">
    <name type="scientific">Cercocebus atys</name>
    <name type="common">Sooty mangabey</name>
    <name type="synonym">Cercocebus torquatus atys</name>
    <dbReference type="NCBI Taxonomy" id="9531"/>
    <lineage>
        <taxon>Eukaryota</taxon>
        <taxon>Metazoa</taxon>
        <taxon>Chordata</taxon>
        <taxon>Craniata</taxon>
        <taxon>Vertebrata</taxon>
        <taxon>Euteleostomi</taxon>
        <taxon>Mammalia</taxon>
        <taxon>Eutheria</taxon>
        <taxon>Euarchontoglires</taxon>
        <taxon>Primates</taxon>
        <taxon>Haplorrhini</taxon>
        <taxon>Catarrhini</taxon>
        <taxon>Cercopithecidae</taxon>
        <taxon>Cercopithecinae</taxon>
        <taxon>Cercocebus</taxon>
    </lineage>
</organism>
<reference evidence="2" key="1">
    <citation type="submission" date="2025-08" db="UniProtKB">
        <authorList>
            <consortium name="Ensembl"/>
        </authorList>
    </citation>
    <scope>IDENTIFICATION</scope>
</reference>
<keyword evidence="3" id="KW-1185">Reference proteome</keyword>
<evidence type="ECO:0000256" key="1">
    <source>
        <dbReference type="SAM" id="MobiDB-lite"/>
    </source>
</evidence>
<name>A0A2K5KVH6_CERAT</name>
<dbReference type="Proteomes" id="UP000233060">
    <property type="component" value="Unassembled WGS sequence"/>
</dbReference>